<comment type="function">
    <text evidence="10">Topoisomerase IV is essential for chromosome segregation. It relaxes supercoiled DNA. Performs the decatenation events required during the replication of a circular DNA molecule.</text>
</comment>
<feature type="binding site" evidence="10">
    <location>
        <begin position="110"/>
        <end position="116"/>
    </location>
    <ligand>
        <name>ATP</name>
        <dbReference type="ChEBI" id="CHEBI:30616"/>
    </ligand>
</feature>
<dbReference type="OrthoDB" id="9802808at2"/>
<dbReference type="PANTHER" id="PTHR45866:SF4">
    <property type="entry name" value="DNA TOPOISOMERASE 4 SUBUNIT B"/>
    <property type="match status" value="1"/>
</dbReference>
<dbReference type="PANTHER" id="PTHR45866">
    <property type="entry name" value="DNA GYRASE/TOPOISOMERASE SUBUNIT B"/>
    <property type="match status" value="1"/>
</dbReference>
<keyword evidence="5 10" id="KW-0067">ATP-binding</keyword>
<dbReference type="FunFam" id="3.30.565.10:FF:000002">
    <property type="entry name" value="DNA gyrase subunit B"/>
    <property type="match status" value="1"/>
</dbReference>
<keyword evidence="7 10" id="KW-0799">Topoisomerase</keyword>
<dbReference type="InterPro" id="IPR003594">
    <property type="entry name" value="HATPase_dom"/>
</dbReference>
<dbReference type="Gene3D" id="3.30.230.10">
    <property type="match status" value="1"/>
</dbReference>
<reference evidence="12 13" key="1">
    <citation type="journal article" date="2014" name="PLoS ONE">
        <title>Physiological and genomic features of a novel sulfur-oxidizing gammaproteobacterium belonging to a previously uncultivated symbiotic lineage isolated from a hydrothermal vent.</title>
        <authorList>
            <person name="Nunoura T."/>
            <person name="Takaki Y."/>
            <person name="Kazama H."/>
            <person name="Kakuta J."/>
            <person name="Shimamura S."/>
            <person name="Makita H."/>
            <person name="Hirai M."/>
            <person name="Miyazaki M."/>
            <person name="Takai K."/>
        </authorList>
    </citation>
    <scope>NUCLEOTIDE SEQUENCE [LARGE SCALE GENOMIC DNA]</scope>
    <source>
        <strain evidence="12 13">Hiromi1</strain>
    </source>
</reference>
<dbReference type="InterPro" id="IPR005737">
    <property type="entry name" value="TopoIV_B_Gneg"/>
</dbReference>
<keyword evidence="3" id="KW-0479">Metal-binding</keyword>
<dbReference type="EC" id="5.6.2.2" evidence="10"/>
<evidence type="ECO:0000256" key="8">
    <source>
        <dbReference type="ARBA" id="ARBA00023125"/>
    </source>
</evidence>
<feature type="domain" description="Toprim" evidence="11">
    <location>
        <begin position="412"/>
        <end position="525"/>
    </location>
</feature>
<dbReference type="RefSeq" id="WP_041066602.1">
    <property type="nucleotide sequence ID" value="NZ_AP012273.1"/>
</dbReference>
<evidence type="ECO:0000256" key="6">
    <source>
        <dbReference type="ARBA" id="ARBA00022842"/>
    </source>
</evidence>
<dbReference type="PRINTS" id="PR01098">
    <property type="entry name" value="TOPISMRASE4B"/>
</dbReference>
<evidence type="ECO:0000256" key="5">
    <source>
        <dbReference type="ARBA" id="ARBA00022840"/>
    </source>
</evidence>
<evidence type="ECO:0000313" key="13">
    <source>
        <dbReference type="Proteomes" id="UP000031631"/>
    </source>
</evidence>
<feature type="site" description="Interaction with DNA" evidence="10">
    <location>
        <position position="615"/>
    </location>
</feature>
<dbReference type="CDD" id="cd01030">
    <property type="entry name" value="TOPRIM_TopoIIA_like"/>
    <property type="match status" value="1"/>
</dbReference>
<dbReference type="InterPro" id="IPR013760">
    <property type="entry name" value="Topo_IIA-like_dom_sf"/>
</dbReference>
<sequence length="638" mass="70064">MTDAYDASAIEVLSGLEPVRKRPGMYTDTTRPNHLAQEVIDNSVDEALAGFAHQIEVTLYKDGSLEVADDGRGMPVDIHPEEGLPGVEVILCKLHAGGKFSNKSYQFSGGLHGVGVSVVNALSRHLEIWVKRDGREYNIAFANGEKVSDLEVVGKVGKQNTGTRIRFWPDTSFFDSPRFSVRQLKHVLRAKAVLCPGLRVRFTEEKSGETEEWQYADGLTDYLMEALQGFEMLPAEPFTGSMSSAVEAADWAVAWLPEGGEPLTESYVNLIPTAQGGTHVNGLRAGLTEAVREFCEFRNLLPRGVKITPDDVWNRVSYVLSVKMADPQFSGQTKERLSSRECAAFVSGVVKDAFSLWLNQNTAVGEAIADLAINAAQTRMRAGRKVVRKKVTQGPALPGKLADCASDDMKRTELFLVEGDSAGGSAKQARDKDFQAIMPLRGKILNTWEVGSADVLASQEVHDISVAIGVEPGVDDLSKLRFGKICILADADSDGLHIATLLCALFVRHFPKLVREGHVYVAMPPLYRIDVGKQVFYALDDAEKQGILARIEAEKLRGRVNVQRFKGLGEMNPLQLRETTIHPDTRRLVQLAMEPGDETMKVMDMLLAKKRAADRKSWLQEKGDMAEAAQDLIAGVEA</sequence>
<dbReference type="GO" id="GO:0046872">
    <property type="term" value="F:metal ion binding"/>
    <property type="evidence" value="ECO:0007669"/>
    <property type="project" value="UniProtKB-KW"/>
</dbReference>
<keyword evidence="9 10" id="KW-0413">Isomerase</keyword>
<feature type="binding site" evidence="10">
    <location>
        <position position="334"/>
    </location>
    <ligand>
        <name>ATP</name>
        <dbReference type="ChEBI" id="CHEBI:30616"/>
    </ligand>
</feature>
<keyword evidence="13" id="KW-1185">Reference proteome</keyword>
<dbReference type="PROSITE" id="PS00177">
    <property type="entry name" value="TOPOISOMERASE_II"/>
    <property type="match status" value="1"/>
</dbReference>
<gene>
    <name evidence="10" type="primary">parE</name>
    <name evidence="12" type="ORF">TBH_C1199</name>
</gene>
<evidence type="ECO:0000256" key="9">
    <source>
        <dbReference type="ARBA" id="ARBA00023235"/>
    </source>
</evidence>
<comment type="subunit">
    <text evidence="10">Heterotetramer composed of ParC and ParE.</text>
</comment>
<dbReference type="InterPro" id="IPR018522">
    <property type="entry name" value="TopoIIA_CS"/>
</dbReference>
<dbReference type="PROSITE" id="PS50880">
    <property type="entry name" value="TOPRIM"/>
    <property type="match status" value="1"/>
</dbReference>
<dbReference type="Proteomes" id="UP000031631">
    <property type="component" value="Chromosome"/>
</dbReference>
<dbReference type="InterPro" id="IPR020568">
    <property type="entry name" value="Ribosomal_Su5_D2-typ_SF"/>
</dbReference>
<evidence type="ECO:0000256" key="3">
    <source>
        <dbReference type="ARBA" id="ARBA00022723"/>
    </source>
</evidence>
<dbReference type="PRINTS" id="PR00418">
    <property type="entry name" value="TPI2FAMILY"/>
</dbReference>
<evidence type="ECO:0000256" key="10">
    <source>
        <dbReference type="HAMAP-Rule" id="MF_00938"/>
    </source>
</evidence>
<dbReference type="SUPFAM" id="SSF54211">
    <property type="entry name" value="Ribosomal protein S5 domain 2-like"/>
    <property type="match status" value="1"/>
</dbReference>
<dbReference type="GO" id="GO:0005694">
    <property type="term" value="C:chromosome"/>
    <property type="evidence" value="ECO:0007669"/>
    <property type="project" value="InterPro"/>
</dbReference>
<feature type="binding site" evidence="10">
    <location>
        <position position="69"/>
    </location>
    <ligand>
        <name>ATP</name>
        <dbReference type="ChEBI" id="CHEBI:30616"/>
    </ligand>
</feature>
<dbReference type="Gene3D" id="3.40.50.670">
    <property type="match status" value="1"/>
</dbReference>
<comment type="catalytic activity">
    <reaction evidence="1 10">
        <text>ATP-dependent breakage, passage and rejoining of double-stranded DNA.</text>
        <dbReference type="EC" id="5.6.2.2"/>
    </reaction>
</comment>
<dbReference type="Gene3D" id="3.30.565.10">
    <property type="entry name" value="Histidine kinase-like ATPase, C-terminal domain"/>
    <property type="match status" value="1"/>
</dbReference>
<dbReference type="GO" id="GO:0003918">
    <property type="term" value="F:DNA topoisomerase type II (double strand cut, ATP-hydrolyzing) activity"/>
    <property type="evidence" value="ECO:0007669"/>
    <property type="project" value="UniProtKB-UniRule"/>
</dbReference>
<dbReference type="Pfam" id="PF00986">
    <property type="entry name" value="DNA_gyraseB_C"/>
    <property type="match status" value="1"/>
</dbReference>
<comment type="cofactor">
    <cofactor evidence="2">
        <name>Mg(2+)</name>
        <dbReference type="ChEBI" id="CHEBI:18420"/>
    </cofactor>
</comment>
<dbReference type="InterPro" id="IPR002288">
    <property type="entry name" value="DNA_gyrase_B_C"/>
</dbReference>
<feature type="binding site" evidence="10">
    <location>
        <position position="5"/>
    </location>
    <ligand>
        <name>ATP</name>
        <dbReference type="ChEBI" id="CHEBI:30616"/>
    </ligand>
</feature>
<dbReference type="AlphaFoldDB" id="A0A7U6JH44"/>
<evidence type="ECO:0000259" key="11">
    <source>
        <dbReference type="PROSITE" id="PS50880"/>
    </source>
</evidence>
<dbReference type="EMBL" id="AP012273">
    <property type="protein sequence ID" value="BAO44124.1"/>
    <property type="molecule type" value="Genomic_DNA"/>
</dbReference>
<dbReference type="SUPFAM" id="SSF55874">
    <property type="entry name" value="ATPase domain of HSP90 chaperone/DNA topoisomerase II/histidine kinase"/>
    <property type="match status" value="1"/>
</dbReference>
<accession>A0A7U6JH44</accession>
<dbReference type="FunFam" id="3.40.50.670:FF:000003">
    <property type="entry name" value="DNA topoisomerase 4 subunit B"/>
    <property type="match status" value="1"/>
</dbReference>
<evidence type="ECO:0000256" key="7">
    <source>
        <dbReference type="ARBA" id="ARBA00023029"/>
    </source>
</evidence>
<name>A0A7U6JH44_9GAMM</name>
<dbReference type="SMART" id="SM00387">
    <property type="entry name" value="HATPase_c"/>
    <property type="match status" value="1"/>
</dbReference>
<dbReference type="KEGG" id="tbn:TBH_C1199"/>
<dbReference type="HAMAP" id="MF_00938">
    <property type="entry name" value="ParE_type1"/>
    <property type="match status" value="1"/>
</dbReference>
<evidence type="ECO:0000313" key="12">
    <source>
        <dbReference type="EMBL" id="BAO44124.1"/>
    </source>
</evidence>
<dbReference type="CDD" id="cd00822">
    <property type="entry name" value="TopoII_Trans_DNA_gyrase"/>
    <property type="match status" value="1"/>
</dbReference>
<dbReference type="GO" id="GO:0007059">
    <property type="term" value="P:chromosome segregation"/>
    <property type="evidence" value="ECO:0007669"/>
    <property type="project" value="UniProtKB-UniRule"/>
</dbReference>
<evidence type="ECO:0000256" key="4">
    <source>
        <dbReference type="ARBA" id="ARBA00022741"/>
    </source>
</evidence>
<dbReference type="GO" id="GO:0005524">
    <property type="term" value="F:ATP binding"/>
    <property type="evidence" value="ECO:0007669"/>
    <property type="project" value="UniProtKB-UniRule"/>
</dbReference>
<dbReference type="Pfam" id="PF02518">
    <property type="entry name" value="HATPase_c"/>
    <property type="match status" value="1"/>
</dbReference>
<dbReference type="InterPro" id="IPR036890">
    <property type="entry name" value="HATPase_C_sf"/>
</dbReference>
<feature type="site" description="Interaction with DNA" evidence="10">
    <location>
        <position position="497"/>
    </location>
</feature>
<dbReference type="NCBIfam" id="TIGR01055">
    <property type="entry name" value="parE_Gneg"/>
    <property type="match status" value="1"/>
</dbReference>
<dbReference type="InterPro" id="IPR013506">
    <property type="entry name" value="Topo_IIA_bsu_dom2"/>
</dbReference>
<dbReference type="CDD" id="cd16928">
    <property type="entry name" value="HATPase_GyrB-like"/>
    <property type="match status" value="1"/>
</dbReference>
<evidence type="ECO:0000256" key="2">
    <source>
        <dbReference type="ARBA" id="ARBA00001946"/>
    </source>
</evidence>
<keyword evidence="6" id="KW-0460">Magnesium</keyword>
<proteinExistence type="inferred from homology"/>
<dbReference type="FunFam" id="3.30.230.10:FF:000012">
    <property type="entry name" value="DNA topoisomerase 4 subunit B"/>
    <property type="match status" value="1"/>
</dbReference>
<dbReference type="GO" id="GO:0006265">
    <property type="term" value="P:DNA topological change"/>
    <property type="evidence" value="ECO:0007669"/>
    <property type="project" value="UniProtKB-UniRule"/>
</dbReference>
<dbReference type="SUPFAM" id="SSF56719">
    <property type="entry name" value="Type II DNA topoisomerase"/>
    <property type="match status" value="1"/>
</dbReference>
<evidence type="ECO:0000256" key="1">
    <source>
        <dbReference type="ARBA" id="ARBA00000185"/>
    </source>
</evidence>
<comment type="similarity">
    <text evidence="10">Belongs to the type II topoisomerase family. ParE type 1 subfamily.</text>
</comment>
<protein>
    <recommendedName>
        <fullName evidence="10">DNA topoisomerase 4 subunit B</fullName>
        <ecNumber evidence="10">5.6.2.2</ecNumber>
    </recommendedName>
    <alternativeName>
        <fullName evidence="10">Topoisomerase IV subunit B</fullName>
    </alternativeName>
</protein>
<organism evidence="12 13">
    <name type="scientific">Thiolapillus brandeum</name>
    <dbReference type="NCBI Taxonomy" id="1076588"/>
    <lineage>
        <taxon>Bacteria</taxon>
        <taxon>Pseudomonadati</taxon>
        <taxon>Pseudomonadota</taxon>
        <taxon>Gammaproteobacteria</taxon>
        <taxon>Chromatiales</taxon>
        <taxon>Sedimenticolaceae</taxon>
        <taxon>Thiolapillus</taxon>
    </lineage>
</organism>
<dbReference type="InterPro" id="IPR001241">
    <property type="entry name" value="Topo_IIA"/>
</dbReference>
<dbReference type="Pfam" id="PF01751">
    <property type="entry name" value="Toprim"/>
    <property type="match status" value="1"/>
</dbReference>
<keyword evidence="8 10" id="KW-0238">DNA-binding</keyword>
<dbReference type="Pfam" id="PF00204">
    <property type="entry name" value="DNA_gyraseB"/>
    <property type="match status" value="1"/>
</dbReference>
<feature type="binding site" evidence="10">
    <location>
        <position position="42"/>
    </location>
    <ligand>
        <name>ATP</name>
        <dbReference type="ChEBI" id="CHEBI:30616"/>
    </ligand>
</feature>
<dbReference type="InterPro" id="IPR014721">
    <property type="entry name" value="Ribsml_uS5_D2-typ_fold_subgr"/>
</dbReference>
<dbReference type="GO" id="GO:0003677">
    <property type="term" value="F:DNA binding"/>
    <property type="evidence" value="ECO:0007669"/>
    <property type="project" value="UniProtKB-UniRule"/>
</dbReference>
<feature type="site" description="Interaction with DNA" evidence="10">
    <location>
        <position position="446"/>
    </location>
</feature>
<dbReference type="SMART" id="SM00433">
    <property type="entry name" value="TOP2c"/>
    <property type="match status" value="1"/>
</dbReference>
<keyword evidence="4 10" id="KW-0547">Nucleotide-binding</keyword>
<dbReference type="InterPro" id="IPR006171">
    <property type="entry name" value="TOPRIM_dom"/>
</dbReference>
<dbReference type="InterPro" id="IPR013759">
    <property type="entry name" value="Topo_IIA_B_C"/>
</dbReference>